<organism evidence="1 2">
    <name type="scientific">Caerostris extrusa</name>
    <name type="common">Bark spider</name>
    <name type="synonym">Caerostris bankana</name>
    <dbReference type="NCBI Taxonomy" id="172846"/>
    <lineage>
        <taxon>Eukaryota</taxon>
        <taxon>Metazoa</taxon>
        <taxon>Ecdysozoa</taxon>
        <taxon>Arthropoda</taxon>
        <taxon>Chelicerata</taxon>
        <taxon>Arachnida</taxon>
        <taxon>Araneae</taxon>
        <taxon>Araneomorphae</taxon>
        <taxon>Entelegynae</taxon>
        <taxon>Araneoidea</taxon>
        <taxon>Araneidae</taxon>
        <taxon>Caerostris</taxon>
    </lineage>
</organism>
<dbReference type="Proteomes" id="UP001054945">
    <property type="component" value="Unassembled WGS sequence"/>
</dbReference>
<evidence type="ECO:0000313" key="2">
    <source>
        <dbReference type="Proteomes" id="UP001054945"/>
    </source>
</evidence>
<sequence length="96" mass="10574">MCSKVSAWPNVAAGVRELDLEPSGCSHCLQKREGGKDHLFLRQQMQKVINKAVVPQSDPNVQSDSVNYVTQLVRSNQPSIRRVSTSHTCLLGSVQV</sequence>
<dbReference type="AlphaFoldDB" id="A0AAV4P1T4"/>
<reference evidence="1 2" key="1">
    <citation type="submission" date="2021-06" db="EMBL/GenBank/DDBJ databases">
        <title>Caerostris extrusa draft genome.</title>
        <authorList>
            <person name="Kono N."/>
            <person name="Arakawa K."/>
        </authorList>
    </citation>
    <scope>NUCLEOTIDE SEQUENCE [LARGE SCALE GENOMIC DNA]</scope>
</reference>
<protein>
    <submittedName>
        <fullName evidence="1">Uncharacterized protein</fullName>
    </submittedName>
</protein>
<keyword evidence="2" id="KW-1185">Reference proteome</keyword>
<comment type="caution">
    <text evidence="1">The sequence shown here is derived from an EMBL/GenBank/DDBJ whole genome shotgun (WGS) entry which is preliminary data.</text>
</comment>
<dbReference type="EMBL" id="BPLR01021562">
    <property type="protein sequence ID" value="GIX91157.1"/>
    <property type="molecule type" value="Genomic_DNA"/>
</dbReference>
<proteinExistence type="predicted"/>
<gene>
    <name evidence="1" type="ORF">CEXT_80791</name>
</gene>
<evidence type="ECO:0000313" key="1">
    <source>
        <dbReference type="EMBL" id="GIX91157.1"/>
    </source>
</evidence>
<accession>A0AAV4P1T4</accession>
<name>A0AAV4P1T4_CAEEX</name>